<dbReference type="RefSeq" id="WP_125686036.1">
    <property type="nucleotide sequence ID" value="NZ_JBHSSI010000094.1"/>
</dbReference>
<sequence length="74" mass="8560">MKDLQFDTFPELTETQRRLIVSARKEKKPILVVGHQGPTGKTRLTKWLRENGVQAYEPFEMECLEIGKSILEIS</sequence>
<evidence type="ECO:0000313" key="2">
    <source>
        <dbReference type="Proteomes" id="UP001596283"/>
    </source>
</evidence>
<dbReference type="EMBL" id="JBHSSI010000094">
    <property type="protein sequence ID" value="MFC6261937.1"/>
    <property type="molecule type" value="Genomic_DNA"/>
</dbReference>
<dbReference type="Proteomes" id="UP001596283">
    <property type="component" value="Unassembled WGS sequence"/>
</dbReference>
<reference evidence="2" key="1">
    <citation type="journal article" date="2019" name="Int. J. Syst. Evol. Microbiol.">
        <title>The Global Catalogue of Microorganisms (GCM) 10K type strain sequencing project: providing services to taxonomists for standard genome sequencing and annotation.</title>
        <authorList>
            <consortium name="The Broad Institute Genomics Platform"/>
            <consortium name="The Broad Institute Genome Sequencing Center for Infectious Disease"/>
            <person name="Wu L."/>
            <person name="Ma J."/>
        </authorList>
    </citation>
    <scope>NUCLEOTIDE SEQUENCE [LARGE SCALE GENOMIC DNA]</scope>
    <source>
        <strain evidence="2">CCM 8908</strain>
    </source>
</reference>
<keyword evidence="2" id="KW-1185">Reference proteome</keyword>
<comment type="caution">
    <text evidence="1">The sequence shown here is derived from an EMBL/GenBank/DDBJ whole genome shotgun (WGS) entry which is preliminary data.</text>
</comment>
<proteinExistence type="predicted"/>
<organism evidence="1 2">
    <name type="scientific">Levilactobacillus fujinensis</name>
    <dbReference type="NCBI Taxonomy" id="2486024"/>
    <lineage>
        <taxon>Bacteria</taxon>
        <taxon>Bacillati</taxon>
        <taxon>Bacillota</taxon>
        <taxon>Bacilli</taxon>
        <taxon>Lactobacillales</taxon>
        <taxon>Lactobacillaceae</taxon>
        <taxon>Levilactobacillus</taxon>
    </lineage>
</organism>
<evidence type="ECO:0000313" key="1">
    <source>
        <dbReference type="EMBL" id="MFC6261937.1"/>
    </source>
</evidence>
<name>A0ABW1TKX1_9LACO</name>
<accession>A0ABW1TKX1</accession>
<gene>
    <name evidence="1" type="ORF">ACFP1C_13495</name>
</gene>
<protein>
    <submittedName>
        <fullName evidence="1">Uncharacterized protein</fullName>
    </submittedName>
</protein>